<keyword evidence="1" id="KW-0812">Transmembrane</keyword>
<dbReference type="Proteomes" id="UP000013243">
    <property type="component" value="Chromosome"/>
</dbReference>
<dbReference type="RefSeq" id="WP_065317469.1">
    <property type="nucleotide sequence ID" value="NZ_CP015230.1"/>
</dbReference>
<dbReference type="OrthoDB" id="8453740at2"/>
<feature type="transmembrane region" description="Helical" evidence="1">
    <location>
        <begin position="73"/>
        <end position="90"/>
    </location>
</feature>
<dbReference type="EMBL" id="CP015230">
    <property type="protein sequence ID" value="ANP39884.1"/>
    <property type="molecule type" value="Genomic_DNA"/>
</dbReference>
<keyword evidence="1" id="KW-0472">Membrane</keyword>
<evidence type="ECO:0000313" key="3">
    <source>
        <dbReference type="Proteomes" id="UP000013243"/>
    </source>
</evidence>
<name>A0A1B0ZZW8_9RHOB</name>
<dbReference type="GeneID" id="28248930"/>
<feature type="transmembrane region" description="Helical" evidence="1">
    <location>
        <begin position="42"/>
        <end position="61"/>
    </location>
</feature>
<dbReference type="AlphaFoldDB" id="A0A1B0ZZW8"/>
<protein>
    <submittedName>
        <fullName evidence="2">Uncharacterized protein</fullName>
    </submittedName>
</protein>
<keyword evidence="1" id="KW-1133">Transmembrane helix</keyword>
<feature type="transmembrane region" description="Helical" evidence="1">
    <location>
        <begin position="12"/>
        <end position="30"/>
    </location>
</feature>
<dbReference type="KEGG" id="rmb:K529_003820"/>
<gene>
    <name evidence="2" type="ORF">K529_003820</name>
</gene>
<evidence type="ECO:0000313" key="2">
    <source>
        <dbReference type="EMBL" id="ANP39884.1"/>
    </source>
</evidence>
<proteinExistence type="predicted"/>
<organism evidence="2 3">
    <name type="scientific">Tritonibacter mobilis F1926</name>
    <dbReference type="NCBI Taxonomy" id="1265309"/>
    <lineage>
        <taxon>Bacteria</taxon>
        <taxon>Pseudomonadati</taxon>
        <taxon>Pseudomonadota</taxon>
        <taxon>Alphaproteobacteria</taxon>
        <taxon>Rhodobacterales</taxon>
        <taxon>Paracoccaceae</taxon>
        <taxon>Tritonibacter</taxon>
    </lineage>
</organism>
<sequence length="208" mass="23128">MWSDIQSILDFETSLLVMIAIGYLSFRIAYVERIQEENTTQTVFLSACFAALFQTAANFLSLANFSSKQLPEIAVIGLSALLTLLIAIWWRRDGMKRYAKMWKSTGGNHLDGLHTVLDTIRTGSDFKPTTLLVAVDDGPFLYCSNLGDFKNFPFGPCLIGGDGSIAMYVTHTMPSGGKNWEETEDHARNQITIIPANRVKLIETRVAP</sequence>
<dbReference type="STRING" id="1265309.K529_003820"/>
<accession>A0A1B0ZZW8</accession>
<reference evidence="2 3" key="1">
    <citation type="journal article" date="2016" name="ISME J.">
        <title>Global occurrence and heterogeneity of the Roseobacter-clade species Ruegeria mobilis.</title>
        <authorList>
            <person name="Sonnenschein E."/>
            <person name="Gram L."/>
        </authorList>
    </citation>
    <scope>NUCLEOTIDE SEQUENCE [LARGE SCALE GENOMIC DNA]</scope>
    <source>
        <strain evidence="2 3">F1926</strain>
    </source>
</reference>
<evidence type="ECO:0000256" key="1">
    <source>
        <dbReference type="SAM" id="Phobius"/>
    </source>
</evidence>